<organism evidence="2 3">
    <name type="scientific">Sphingomonas palmae</name>
    <dbReference type="NCBI Taxonomy" id="1855283"/>
    <lineage>
        <taxon>Bacteria</taxon>
        <taxon>Pseudomonadati</taxon>
        <taxon>Pseudomonadota</taxon>
        <taxon>Alphaproteobacteria</taxon>
        <taxon>Sphingomonadales</taxon>
        <taxon>Sphingomonadaceae</taxon>
        <taxon>Sphingomonas</taxon>
    </lineage>
</organism>
<dbReference type="AlphaFoldDB" id="A0A1H7IIQ5"/>
<evidence type="ECO:0000313" key="2">
    <source>
        <dbReference type="EMBL" id="SEK61722.1"/>
    </source>
</evidence>
<proteinExistence type="predicted"/>
<name>A0A1H7IIQ5_9SPHN</name>
<sequence>MTRYSLGSTGALLASAAVLAASPADAQSRSHYVSPYIEATQAVAADLSNGDDVVTYTALAAGVDAGISTGRTDGQISYRYERRFSWEDNTEDLSVHSGLARVTTQVAPWLSLDGGALATRQRSDIRGAAPINLVGTSDNLTQVYSLFAGPTVATRAGPFDVNGSYRFGYTKVEGNDDIVLAPGSPRLDGYDSSTNHVVQASIGVPANRIAPFGVTLSGAYEREDANQLDQNYEGYYARGDVVLPVSRTVALRAGAGYERIKATQRDPLVDTAGNAVVDNNGRFVTDPNSPERIAYDTDGLIYDAGVIWRPSPRVELQATAGYRYGGETYTGALSWRMSEASGLQVVVYDAIETFGRQLRDGIAGLPTSFQTQNDPFGQLFGGCVFGRQGGSRESGAGGCLNDVFQSISTASYRARGIDGAWTVQQGRTGYGIGAGYANRRLYAPRVAVGTQVLGNEDQSAYAQVFYSRALSRVSQFDANLYANWYSSDLVGAQDVYGTGLNGTYSRNFGRLGTSLSAGLYAFDQGDFDKQVSAQALLGARYNF</sequence>
<feature type="signal peptide" evidence="1">
    <location>
        <begin position="1"/>
        <end position="20"/>
    </location>
</feature>
<feature type="chain" id="PRO_5011760302" description="Preprotein translocase subunit YajC" evidence="1">
    <location>
        <begin position="21"/>
        <end position="543"/>
    </location>
</feature>
<gene>
    <name evidence="2" type="ORF">SAMN05216382_0768</name>
</gene>
<dbReference type="EMBL" id="FNZZ01000001">
    <property type="protein sequence ID" value="SEK61722.1"/>
    <property type="molecule type" value="Genomic_DNA"/>
</dbReference>
<reference evidence="3" key="1">
    <citation type="submission" date="2016-10" db="EMBL/GenBank/DDBJ databases">
        <authorList>
            <person name="Varghese N."/>
            <person name="Submissions S."/>
        </authorList>
    </citation>
    <scope>NUCLEOTIDE SEQUENCE [LARGE SCALE GENOMIC DNA]</scope>
    <source>
        <strain evidence="3">JS21-1</strain>
    </source>
</reference>
<dbReference type="STRING" id="1855283.SAMN05216382_0768"/>
<dbReference type="Proteomes" id="UP000199214">
    <property type="component" value="Unassembled WGS sequence"/>
</dbReference>
<dbReference type="RefSeq" id="WP_245708257.1">
    <property type="nucleotide sequence ID" value="NZ_FNZZ01000001.1"/>
</dbReference>
<protein>
    <recommendedName>
        <fullName evidence="4">Preprotein translocase subunit YajC</fullName>
    </recommendedName>
</protein>
<keyword evidence="3" id="KW-1185">Reference proteome</keyword>
<accession>A0A1H7IIQ5</accession>
<evidence type="ECO:0008006" key="4">
    <source>
        <dbReference type="Google" id="ProtNLM"/>
    </source>
</evidence>
<dbReference type="SUPFAM" id="SSF56935">
    <property type="entry name" value="Porins"/>
    <property type="match status" value="1"/>
</dbReference>
<evidence type="ECO:0000256" key="1">
    <source>
        <dbReference type="SAM" id="SignalP"/>
    </source>
</evidence>
<keyword evidence="1" id="KW-0732">Signal</keyword>
<evidence type="ECO:0000313" key="3">
    <source>
        <dbReference type="Proteomes" id="UP000199214"/>
    </source>
</evidence>